<keyword evidence="1" id="KW-0472">Membrane</keyword>
<protein>
    <submittedName>
        <fullName evidence="3">Uncharacterized protein</fullName>
    </submittedName>
</protein>
<dbReference type="Proteomes" id="UP000185598">
    <property type="component" value="Unassembled WGS sequence"/>
</dbReference>
<evidence type="ECO:0000313" key="2">
    <source>
        <dbReference type="EMBL" id="MBB4007031.1"/>
    </source>
</evidence>
<sequence>MYVNSNALAQVLLVLMILLTVGVIGLISHAVWIARLSLSLELEALPPLKRTLLVLAALLTPFVSFYAVQIYLLVKQPQTGSRPAIKGPIIALVTGVLCLCLSSALRVEMSSEQGAFHWSHFLELFKGQLMILTIGFALIIMTVHVFGGRHLWLYGVAILAFILAIVCLTL</sequence>
<feature type="transmembrane region" description="Helical" evidence="1">
    <location>
        <begin position="128"/>
        <end position="146"/>
    </location>
</feature>
<keyword evidence="1" id="KW-1133">Transmembrane helix</keyword>
<keyword evidence="4" id="KW-1185">Reference proteome</keyword>
<reference evidence="2 5" key="2">
    <citation type="submission" date="2020-08" db="EMBL/GenBank/DDBJ databases">
        <title>Genomic Encyclopedia of Type Strains, Phase IV (KMG-IV): sequencing the most valuable type-strain genomes for metagenomic binning, comparative biology and taxonomic classification.</title>
        <authorList>
            <person name="Goeker M."/>
        </authorList>
    </citation>
    <scope>NUCLEOTIDE SEQUENCE [LARGE SCALE GENOMIC DNA]</scope>
    <source>
        <strain evidence="2 5">DSM 100021</strain>
    </source>
</reference>
<keyword evidence="1" id="KW-0812">Transmembrane</keyword>
<feature type="transmembrane region" description="Helical" evidence="1">
    <location>
        <begin position="85"/>
        <end position="107"/>
    </location>
</feature>
<evidence type="ECO:0000313" key="5">
    <source>
        <dbReference type="Proteomes" id="UP000544107"/>
    </source>
</evidence>
<feature type="transmembrane region" description="Helical" evidence="1">
    <location>
        <begin position="12"/>
        <end position="32"/>
    </location>
</feature>
<dbReference type="EMBL" id="MKIN01000018">
    <property type="protein sequence ID" value="OLP51842.1"/>
    <property type="molecule type" value="Genomic_DNA"/>
</dbReference>
<accession>A0A1Q9AAI1</accession>
<feature type="transmembrane region" description="Helical" evidence="1">
    <location>
        <begin position="152"/>
        <end position="169"/>
    </location>
</feature>
<name>A0A1Q9AAI1_9HYPH</name>
<evidence type="ECO:0000256" key="1">
    <source>
        <dbReference type="SAM" id="Phobius"/>
    </source>
</evidence>
<proteinExistence type="predicted"/>
<evidence type="ECO:0000313" key="3">
    <source>
        <dbReference type="EMBL" id="OLP51842.1"/>
    </source>
</evidence>
<gene>
    <name evidence="3" type="ORF">BJF91_23195</name>
    <name evidence="2" type="ORF">GGQ71_001294</name>
</gene>
<dbReference type="AlphaFoldDB" id="A0A1Q9AAI1"/>
<dbReference type="Proteomes" id="UP000544107">
    <property type="component" value="Unassembled WGS sequence"/>
</dbReference>
<reference evidence="3 4" key="1">
    <citation type="submission" date="2016-09" db="EMBL/GenBank/DDBJ databases">
        <title>Rhizobium oryziradicis sp. nov., isolated from the root of rice.</title>
        <authorList>
            <person name="Zhao J."/>
            <person name="Zhang X."/>
        </authorList>
    </citation>
    <scope>NUCLEOTIDE SEQUENCE [LARGE SCALE GENOMIC DNA]</scope>
    <source>
        <strain evidence="3 4">14971</strain>
    </source>
</reference>
<dbReference type="STRING" id="887144.BJF91_23195"/>
<organism evidence="3 4">
    <name type="scientific">Allorhizobium taibaishanense</name>
    <dbReference type="NCBI Taxonomy" id="887144"/>
    <lineage>
        <taxon>Bacteria</taxon>
        <taxon>Pseudomonadati</taxon>
        <taxon>Pseudomonadota</taxon>
        <taxon>Alphaproteobacteria</taxon>
        <taxon>Hyphomicrobiales</taxon>
        <taxon>Rhizobiaceae</taxon>
        <taxon>Rhizobium/Agrobacterium group</taxon>
        <taxon>Allorhizobium</taxon>
    </lineage>
</organism>
<evidence type="ECO:0000313" key="4">
    <source>
        <dbReference type="Proteomes" id="UP000185598"/>
    </source>
</evidence>
<dbReference type="RefSeq" id="WP_075612971.1">
    <property type="nucleotide sequence ID" value="NZ_JACIED010000002.1"/>
</dbReference>
<feature type="transmembrane region" description="Helical" evidence="1">
    <location>
        <begin position="52"/>
        <end position="73"/>
    </location>
</feature>
<dbReference type="EMBL" id="JACIED010000002">
    <property type="protein sequence ID" value="MBB4007031.1"/>
    <property type="molecule type" value="Genomic_DNA"/>
</dbReference>
<comment type="caution">
    <text evidence="3">The sequence shown here is derived from an EMBL/GenBank/DDBJ whole genome shotgun (WGS) entry which is preliminary data.</text>
</comment>